<evidence type="ECO:0000313" key="6">
    <source>
        <dbReference type="EMBL" id="AZQ69913.1"/>
    </source>
</evidence>
<dbReference type="AlphaFoldDB" id="A0A3Q9FTF6"/>
<dbReference type="CDD" id="cd19481">
    <property type="entry name" value="RecA-like_protease"/>
    <property type="match status" value="1"/>
</dbReference>
<evidence type="ECO:0000256" key="3">
    <source>
        <dbReference type="ARBA" id="ARBA00022840"/>
    </source>
</evidence>
<dbReference type="InterPro" id="IPR050221">
    <property type="entry name" value="26S_Proteasome_ATPase"/>
</dbReference>
<evidence type="ECO:0000259" key="5">
    <source>
        <dbReference type="SMART" id="SM00382"/>
    </source>
</evidence>
<gene>
    <name evidence="6" type="ORF">EKH77_00585</name>
</gene>
<dbReference type="InterPro" id="IPR003593">
    <property type="entry name" value="AAA+_ATPase"/>
</dbReference>
<dbReference type="RefSeq" id="WP_126912478.1">
    <property type="nucleotide sequence ID" value="NZ_CP034587.1"/>
</dbReference>
<dbReference type="OrthoDB" id="9802352at2"/>
<comment type="similarity">
    <text evidence="1">Belongs to the AAA ATPase family.</text>
</comment>
<dbReference type="Pfam" id="PF00004">
    <property type="entry name" value="AAA"/>
    <property type="match status" value="1"/>
</dbReference>
<feature type="domain" description="AAA+ ATPase" evidence="5">
    <location>
        <begin position="502"/>
        <end position="634"/>
    </location>
</feature>
<proteinExistence type="inferred from homology"/>
<evidence type="ECO:0000256" key="4">
    <source>
        <dbReference type="SAM" id="MobiDB-lite"/>
    </source>
</evidence>
<keyword evidence="7" id="KW-1185">Reference proteome</keyword>
<keyword evidence="2" id="KW-0547">Nucleotide-binding</keyword>
<keyword evidence="3 6" id="KW-0067">ATP-binding</keyword>
<evidence type="ECO:0000256" key="1">
    <source>
        <dbReference type="ARBA" id="ARBA00006914"/>
    </source>
</evidence>
<organism evidence="6 7">
    <name type="scientific">Streptomyces luteoverticillatus</name>
    <name type="common">Streptoverticillium luteoverticillatus</name>
    <dbReference type="NCBI Taxonomy" id="66425"/>
    <lineage>
        <taxon>Bacteria</taxon>
        <taxon>Bacillati</taxon>
        <taxon>Actinomycetota</taxon>
        <taxon>Actinomycetes</taxon>
        <taxon>Kitasatosporales</taxon>
        <taxon>Streptomycetaceae</taxon>
        <taxon>Streptomyces</taxon>
    </lineage>
</organism>
<evidence type="ECO:0000256" key="2">
    <source>
        <dbReference type="ARBA" id="ARBA00022741"/>
    </source>
</evidence>
<protein>
    <submittedName>
        <fullName evidence="6">ATP-binding protein</fullName>
    </submittedName>
</protein>
<dbReference type="InterPro" id="IPR003959">
    <property type="entry name" value="ATPase_AAA_core"/>
</dbReference>
<accession>A0A3Q9FTF6</accession>
<dbReference type="SMART" id="SM00382">
    <property type="entry name" value="AAA"/>
    <property type="match status" value="1"/>
</dbReference>
<dbReference type="InterPro" id="IPR027417">
    <property type="entry name" value="P-loop_NTPase"/>
</dbReference>
<dbReference type="Gene3D" id="3.40.50.300">
    <property type="entry name" value="P-loop containing nucleotide triphosphate hydrolases"/>
    <property type="match status" value="1"/>
</dbReference>
<dbReference type="InterPro" id="IPR054472">
    <property type="entry name" value="WHD"/>
</dbReference>
<reference evidence="6 7" key="1">
    <citation type="submission" date="2018-12" db="EMBL/GenBank/DDBJ databases">
        <title>The whole draft genome of Streptomyce luteoverticillatus CGMCC 15060.</title>
        <authorList>
            <person name="Feng Z."/>
            <person name="Chen G."/>
            <person name="Zhang J."/>
            <person name="Zhu H."/>
            <person name="Yu X."/>
            <person name="Zhang W."/>
            <person name="Zhang X."/>
        </authorList>
    </citation>
    <scope>NUCLEOTIDE SEQUENCE [LARGE SCALE GENOMIC DNA]</scope>
    <source>
        <strain evidence="6 7">CGMCC 15060</strain>
    </source>
</reference>
<dbReference type="GO" id="GO:0005524">
    <property type="term" value="F:ATP binding"/>
    <property type="evidence" value="ECO:0007669"/>
    <property type="project" value="UniProtKB-KW"/>
</dbReference>
<evidence type="ECO:0000313" key="7">
    <source>
        <dbReference type="Proteomes" id="UP000267900"/>
    </source>
</evidence>
<dbReference type="PANTHER" id="PTHR23073">
    <property type="entry name" value="26S PROTEASOME REGULATORY SUBUNIT"/>
    <property type="match status" value="1"/>
</dbReference>
<dbReference type="EMBL" id="CP034587">
    <property type="protein sequence ID" value="AZQ69913.1"/>
    <property type="molecule type" value="Genomic_DNA"/>
</dbReference>
<dbReference type="SUPFAM" id="SSF52540">
    <property type="entry name" value="P-loop containing nucleoside triphosphate hydrolases"/>
    <property type="match status" value="1"/>
</dbReference>
<dbReference type="Proteomes" id="UP000267900">
    <property type="component" value="Chromosome"/>
</dbReference>
<name>A0A3Q9FTF6_STRLT</name>
<feature type="region of interest" description="Disordered" evidence="4">
    <location>
        <begin position="376"/>
        <end position="397"/>
    </location>
</feature>
<sequence length="724" mass="77002">MTAPTARPSRAPVPVPGDWLLARLAVVEATVRRAIAWRTGEDPTAAEGALPELEEAPFDPLRGLYVSDDMAPHLLDAPTGPLPAEAFEDALAASVRAREDAATATGAPPPLRRLADGFGLDELATQVLLIALAPDVDARFERCYGYLNDDITCRHATIGLALTLCGVPAASATARRLFSPDAPLRAGGLLEVVDASRPYPTRGLRVPDRVTAHLLGDDGMLAAPPALPPLGNGPLAEAVRHVDRLLTRPWPVYLRDSVDGTATAIARAALAASGRQGLHVALEDPEHAEPSAAEAVRAALLEARLRGDGLVIGPLGSHDDRWTRALLAPLADVPVPLVLTGNRPWDARWTRTPPVLADCPPLTRAERAALWRHELSSPVRAPDPTADDHATADPAAGDAAVAAGTRYRAGPARIHAVAAAARRQAAARGVPVDAAAVREAARRWSGGALGRLARPVRPAVTWDDLVLPERPHEQLRDLVRRVRHRDRVLGQWRMRPGGGRGRGVGALFSGGSGTGKTLAAEVVAAELGLDLHVVDLAGVVDKYIGETEKHLERIFTAADADEAVLLFDEADAVFGKRTPAQDAHDRYANTSTSYLLQRLESFDGLALLTTNMHGNIDAAFLRRLDLVVHFPAPDEALRRALWERCLGPAVPRDRDVGPAGLATLASAFDLSGGAIRCCAVTAAYRAADADRPVAMADLLAAVREEYAKLGRYVDESAFAQEVRS</sequence>
<dbReference type="Pfam" id="PF22977">
    <property type="entry name" value="WHD"/>
    <property type="match status" value="1"/>
</dbReference>
<dbReference type="GO" id="GO:0016887">
    <property type="term" value="F:ATP hydrolysis activity"/>
    <property type="evidence" value="ECO:0007669"/>
    <property type="project" value="InterPro"/>
</dbReference>